<comment type="similarity">
    <text evidence="2">Belongs to the bacterial solute-binding protein 8 family.</text>
</comment>
<dbReference type="PANTHER" id="PTHR30532:SF24">
    <property type="entry name" value="FERRIC ENTEROBACTIN-BINDING PERIPLASMIC PROTEIN FEPB"/>
    <property type="match status" value="1"/>
</dbReference>
<protein>
    <submittedName>
        <fullName evidence="8">Iron complex transport system substrate-binding protein</fullName>
    </submittedName>
</protein>
<evidence type="ECO:0000259" key="7">
    <source>
        <dbReference type="PROSITE" id="PS50983"/>
    </source>
</evidence>
<evidence type="ECO:0000256" key="5">
    <source>
        <dbReference type="SAM" id="Coils"/>
    </source>
</evidence>
<feature type="signal peptide" evidence="6">
    <location>
        <begin position="1"/>
        <end position="26"/>
    </location>
</feature>
<dbReference type="Gene3D" id="3.40.50.1980">
    <property type="entry name" value="Nitrogenase molybdenum iron protein domain"/>
    <property type="match status" value="2"/>
</dbReference>
<keyword evidence="5" id="KW-0175">Coiled coil</keyword>
<dbReference type="EMBL" id="SMFZ01000001">
    <property type="protein sequence ID" value="TCK24692.1"/>
    <property type="molecule type" value="Genomic_DNA"/>
</dbReference>
<comment type="subcellular location">
    <subcellularLocation>
        <location evidence="1">Cell envelope</location>
    </subcellularLocation>
</comment>
<dbReference type="PROSITE" id="PS51257">
    <property type="entry name" value="PROKAR_LIPOPROTEIN"/>
    <property type="match status" value="1"/>
</dbReference>
<keyword evidence="4 6" id="KW-0732">Signal</keyword>
<dbReference type="RefSeq" id="WP_132421115.1">
    <property type="nucleotide sequence ID" value="NZ_SMFZ01000001.1"/>
</dbReference>
<evidence type="ECO:0000313" key="8">
    <source>
        <dbReference type="EMBL" id="TCK24692.1"/>
    </source>
</evidence>
<dbReference type="PROSITE" id="PS50983">
    <property type="entry name" value="FE_B12_PBP"/>
    <property type="match status" value="1"/>
</dbReference>
<evidence type="ECO:0000256" key="2">
    <source>
        <dbReference type="ARBA" id="ARBA00008814"/>
    </source>
</evidence>
<dbReference type="GO" id="GO:1901678">
    <property type="term" value="P:iron coordination entity transport"/>
    <property type="evidence" value="ECO:0007669"/>
    <property type="project" value="UniProtKB-ARBA"/>
</dbReference>
<evidence type="ECO:0000256" key="3">
    <source>
        <dbReference type="ARBA" id="ARBA00022448"/>
    </source>
</evidence>
<dbReference type="OrthoDB" id="1846031at2"/>
<dbReference type="InterPro" id="IPR051313">
    <property type="entry name" value="Bact_iron-sidero_bind"/>
</dbReference>
<reference evidence="8 9" key="1">
    <citation type="submission" date="2019-03" db="EMBL/GenBank/DDBJ databases">
        <title>Sequencing the genomes of 1000 actinobacteria strains.</title>
        <authorList>
            <person name="Klenk H.-P."/>
        </authorList>
    </citation>
    <scope>NUCLEOTIDE SEQUENCE [LARGE SCALE GENOMIC DNA]</scope>
    <source>
        <strain evidence="8 9">DSM 44969</strain>
    </source>
</reference>
<feature type="domain" description="Fe/B12 periplasmic-binding" evidence="7">
    <location>
        <begin position="66"/>
        <end position="338"/>
    </location>
</feature>
<dbReference type="InterPro" id="IPR002491">
    <property type="entry name" value="ABC_transptr_periplasmic_BD"/>
</dbReference>
<evidence type="ECO:0000256" key="1">
    <source>
        <dbReference type="ARBA" id="ARBA00004196"/>
    </source>
</evidence>
<evidence type="ECO:0000256" key="4">
    <source>
        <dbReference type="ARBA" id="ARBA00022729"/>
    </source>
</evidence>
<evidence type="ECO:0000256" key="6">
    <source>
        <dbReference type="SAM" id="SignalP"/>
    </source>
</evidence>
<keyword evidence="9" id="KW-1185">Reference proteome</keyword>
<dbReference type="GO" id="GO:0030288">
    <property type="term" value="C:outer membrane-bounded periplasmic space"/>
    <property type="evidence" value="ECO:0007669"/>
    <property type="project" value="TreeGrafter"/>
</dbReference>
<feature type="coiled-coil region" evidence="5">
    <location>
        <begin position="182"/>
        <end position="209"/>
    </location>
</feature>
<gene>
    <name evidence="8" type="ORF">EV378_0481</name>
</gene>
<dbReference type="Pfam" id="PF01497">
    <property type="entry name" value="Peripla_BP_2"/>
    <property type="match status" value="1"/>
</dbReference>
<feature type="chain" id="PRO_5021018723" evidence="6">
    <location>
        <begin position="27"/>
        <end position="339"/>
    </location>
</feature>
<dbReference type="AlphaFoldDB" id="A0A4R1I3V6"/>
<name>A0A4R1I3V6_PSEEN</name>
<accession>A0A4R1I3V6</accession>
<dbReference type="Proteomes" id="UP000295560">
    <property type="component" value="Unassembled WGS sequence"/>
</dbReference>
<dbReference type="CDD" id="cd01146">
    <property type="entry name" value="FhuD"/>
    <property type="match status" value="1"/>
</dbReference>
<keyword evidence="3" id="KW-0813">Transport</keyword>
<sequence>MRTLPHRLVRLLLLLSVLALGAGVLAACGSGSESPQGSAPSGEGGAFPVTVQHKYGSTTVPAAPQRVVSLGYTDQDALLALGVVPVAIREFTGEQPSATWPWARDKLGGAQPQVIPLAGPTTESLAALQPDLIVGISAGLTQAQYDDYSRIAPVIASPTGFADYGVPWQDATKLTGQAVGRTAEADKLVSDLEARIAQTRQQNPQLEGKTIASVLPSTDAGGGFFVYGPQDLRSRFFASLGLKGVPALDQVAGDKFYGQFSAEQLGQLNQANILALIPSSPSQVAPFTAQPGWQNLNAVKAGKAQTFQGETAAALTFSSVLSLPSVLDTVPKQLAGAAG</sequence>
<dbReference type="PANTHER" id="PTHR30532">
    <property type="entry name" value="IRON III DICITRATE-BINDING PERIPLASMIC PROTEIN"/>
    <property type="match status" value="1"/>
</dbReference>
<dbReference type="SUPFAM" id="SSF53807">
    <property type="entry name" value="Helical backbone' metal receptor"/>
    <property type="match status" value="1"/>
</dbReference>
<comment type="caution">
    <text evidence="8">The sequence shown here is derived from an EMBL/GenBank/DDBJ whole genome shotgun (WGS) entry which is preliminary data.</text>
</comment>
<evidence type="ECO:0000313" key="9">
    <source>
        <dbReference type="Proteomes" id="UP000295560"/>
    </source>
</evidence>
<organism evidence="8 9">
    <name type="scientific">Pseudonocardia endophytica</name>
    <dbReference type="NCBI Taxonomy" id="401976"/>
    <lineage>
        <taxon>Bacteria</taxon>
        <taxon>Bacillati</taxon>
        <taxon>Actinomycetota</taxon>
        <taxon>Actinomycetes</taxon>
        <taxon>Pseudonocardiales</taxon>
        <taxon>Pseudonocardiaceae</taxon>
        <taxon>Pseudonocardia</taxon>
    </lineage>
</organism>
<proteinExistence type="inferred from homology"/>